<sequence length="258" mass="28665">MATNDVPEGTKIESVRKKRRIFYNSYSTQRPLCIFAEPKLSITKPSNVSLKTEVLFEKKADGSPEATKITVVAGETAKETAAPPIKTRWRRCEVDQTKTIWVALSKGSRILHQSTLYRSYYKYWKETVDQVMTTAKIRGMDDGESSGDAPGSSRRRSLDRKDDMSAPAAPAAVTPMSNRIDPRTTDALGRDTAEVPTALSNDQSKVVEPFTGVVTAETVAESTIAKRISASQRHNKSAKIILLLLLAKFFKPLDSRRR</sequence>
<evidence type="ECO:0000313" key="3">
    <source>
        <dbReference type="Proteomes" id="UP001430953"/>
    </source>
</evidence>
<evidence type="ECO:0000313" key="2">
    <source>
        <dbReference type="EMBL" id="KAL0100876.1"/>
    </source>
</evidence>
<evidence type="ECO:0000256" key="1">
    <source>
        <dbReference type="SAM" id="MobiDB-lite"/>
    </source>
</evidence>
<reference evidence="2 3" key="1">
    <citation type="submission" date="2023-03" db="EMBL/GenBank/DDBJ databases">
        <title>High recombination rates correlate with genetic variation in Cardiocondyla obscurior ants.</title>
        <authorList>
            <person name="Errbii M."/>
        </authorList>
    </citation>
    <scope>NUCLEOTIDE SEQUENCE [LARGE SCALE GENOMIC DNA]</scope>
    <source>
        <strain evidence="2">Alpha-2009</strain>
        <tissue evidence="2">Whole body</tissue>
    </source>
</reference>
<proteinExistence type="predicted"/>
<feature type="region of interest" description="Disordered" evidence="1">
    <location>
        <begin position="138"/>
        <end position="186"/>
    </location>
</feature>
<comment type="caution">
    <text evidence="2">The sequence shown here is derived from an EMBL/GenBank/DDBJ whole genome shotgun (WGS) entry which is preliminary data.</text>
</comment>
<organism evidence="2 3">
    <name type="scientific">Cardiocondyla obscurior</name>
    <dbReference type="NCBI Taxonomy" id="286306"/>
    <lineage>
        <taxon>Eukaryota</taxon>
        <taxon>Metazoa</taxon>
        <taxon>Ecdysozoa</taxon>
        <taxon>Arthropoda</taxon>
        <taxon>Hexapoda</taxon>
        <taxon>Insecta</taxon>
        <taxon>Pterygota</taxon>
        <taxon>Neoptera</taxon>
        <taxon>Endopterygota</taxon>
        <taxon>Hymenoptera</taxon>
        <taxon>Apocrita</taxon>
        <taxon>Aculeata</taxon>
        <taxon>Formicoidea</taxon>
        <taxon>Formicidae</taxon>
        <taxon>Myrmicinae</taxon>
        <taxon>Cardiocondyla</taxon>
    </lineage>
</organism>
<accession>A0AAW2EF45</accession>
<dbReference type="EMBL" id="JADYXP020000025">
    <property type="protein sequence ID" value="KAL0100876.1"/>
    <property type="molecule type" value="Genomic_DNA"/>
</dbReference>
<keyword evidence="3" id="KW-1185">Reference proteome</keyword>
<dbReference type="AlphaFoldDB" id="A0AAW2EF45"/>
<name>A0AAW2EF45_9HYME</name>
<protein>
    <submittedName>
        <fullName evidence="2">Uncharacterized protein</fullName>
    </submittedName>
</protein>
<dbReference type="Proteomes" id="UP001430953">
    <property type="component" value="Unassembled WGS sequence"/>
</dbReference>
<gene>
    <name evidence="2" type="ORF">PUN28_019336</name>
</gene>